<dbReference type="PANTHER" id="PTHR43798:SF31">
    <property type="entry name" value="AB HYDROLASE SUPERFAMILY PROTEIN YCLE"/>
    <property type="match status" value="1"/>
</dbReference>
<dbReference type="InterPro" id="IPR050266">
    <property type="entry name" value="AB_hydrolase_sf"/>
</dbReference>
<comment type="caution">
    <text evidence="3">The sequence shown here is derived from an EMBL/GenBank/DDBJ whole genome shotgun (WGS) entry which is preliminary data.</text>
</comment>
<dbReference type="Proteomes" id="UP000319516">
    <property type="component" value="Unassembled WGS sequence"/>
</dbReference>
<evidence type="ECO:0000313" key="3">
    <source>
        <dbReference type="EMBL" id="TQL51615.1"/>
    </source>
</evidence>
<feature type="domain" description="AB hydrolase-1" evidence="2">
    <location>
        <begin position="13"/>
        <end position="235"/>
    </location>
</feature>
<dbReference type="EMBL" id="VFOP01000001">
    <property type="protein sequence ID" value="TQL51615.1"/>
    <property type="molecule type" value="Genomic_DNA"/>
</dbReference>
<keyword evidence="1" id="KW-0378">Hydrolase</keyword>
<name>A0A542YU69_9MICO</name>
<reference evidence="3 4" key="1">
    <citation type="submission" date="2019-06" db="EMBL/GenBank/DDBJ databases">
        <title>Sequencing the genomes of 1000 actinobacteria strains.</title>
        <authorList>
            <person name="Klenk H.-P."/>
        </authorList>
    </citation>
    <scope>NUCLEOTIDE SEQUENCE [LARGE SCALE GENOMIC DNA]</scope>
    <source>
        <strain evidence="3 4">DSM 12335</strain>
    </source>
</reference>
<proteinExistence type="predicted"/>
<dbReference type="GO" id="GO:0016787">
    <property type="term" value="F:hydrolase activity"/>
    <property type="evidence" value="ECO:0007669"/>
    <property type="project" value="UniProtKB-KW"/>
</dbReference>
<dbReference type="SUPFAM" id="SSF53474">
    <property type="entry name" value="alpha/beta-Hydrolases"/>
    <property type="match status" value="1"/>
</dbReference>
<evidence type="ECO:0000256" key="1">
    <source>
        <dbReference type="ARBA" id="ARBA00022801"/>
    </source>
</evidence>
<dbReference type="Pfam" id="PF00561">
    <property type="entry name" value="Abhydrolase_1"/>
    <property type="match status" value="1"/>
</dbReference>
<dbReference type="OrthoDB" id="63962at2"/>
<accession>A0A542YU69</accession>
<dbReference type="RefSeq" id="WP_141785591.1">
    <property type="nucleotide sequence ID" value="NZ_BAAAIK010000011.1"/>
</dbReference>
<dbReference type="PANTHER" id="PTHR43798">
    <property type="entry name" value="MONOACYLGLYCEROL LIPASE"/>
    <property type="match status" value="1"/>
</dbReference>
<gene>
    <name evidence="3" type="ORF">FB467_2765</name>
</gene>
<dbReference type="Gene3D" id="3.40.50.1820">
    <property type="entry name" value="alpha/beta hydrolase"/>
    <property type="match status" value="1"/>
</dbReference>
<evidence type="ECO:0000313" key="4">
    <source>
        <dbReference type="Proteomes" id="UP000319516"/>
    </source>
</evidence>
<dbReference type="InterPro" id="IPR029058">
    <property type="entry name" value="AB_hydrolase_fold"/>
</dbReference>
<organism evidence="3 4">
    <name type="scientific">Ornithinicoccus hortensis</name>
    <dbReference type="NCBI Taxonomy" id="82346"/>
    <lineage>
        <taxon>Bacteria</taxon>
        <taxon>Bacillati</taxon>
        <taxon>Actinomycetota</taxon>
        <taxon>Actinomycetes</taxon>
        <taxon>Micrococcales</taxon>
        <taxon>Intrasporangiaceae</taxon>
        <taxon>Ornithinicoccus</taxon>
    </lineage>
</organism>
<dbReference type="InterPro" id="IPR000073">
    <property type="entry name" value="AB_hydrolase_1"/>
</dbReference>
<keyword evidence="4" id="KW-1185">Reference proteome</keyword>
<evidence type="ECO:0000259" key="2">
    <source>
        <dbReference type="Pfam" id="PF00561"/>
    </source>
</evidence>
<dbReference type="AlphaFoldDB" id="A0A542YU69"/>
<dbReference type="GO" id="GO:0016020">
    <property type="term" value="C:membrane"/>
    <property type="evidence" value="ECO:0007669"/>
    <property type="project" value="TreeGrafter"/>
</dbReference>
<sequence>MGEVKRVGTGEHAVLCLHGWFGAADGWGYLPEVVDGDTYTYYFPEMRGYGARQGETGEFTMQEYAADALAAADELGLDRFSVVGHSMGGKAAASLLQQAGDRVRALIGISPVSAAPLPLDEDGQGLFFGAPDDPAKRRAIIDFTTGNRNSGAWLDSMRDFSTSTADVAAFAGAVQSWVNDDYTAGIGSPTTPIAVIVGEHDPALSAEAMRQTWQQQYDGVELVELPACGHYAMHEVPVALATAIEAFLADK</sequence>
<protein>
    <submittedName>
        <fullName evidence="3">Pimeloyl-ACP methyl ester carboxylesterase</fullName>
    </submittedName>
</protein>